<dbReference type="AlphaFoldDB" id="A0A6L7G257"/>
<dbReference type="Gene3D" id="3.40.1260.10">
    <property type="entry name" value="DsrEFH-like"/>
    <property type="match status" value="1"/>
</dbReference>
<dbReference type="Proteomes" id="UP000477911">
    <property type="component" value="Unassembled WGS sequence"/>
</dbReference>
<dbReference type="EMBL" id="WUMU01000007">
    <property type="protein sequence ID" value="MXN17979.1"/>
    <property type="molecule type" value="Genomic_DNA"/>
</dbReference>
<organism evidence="1 2">
    <name type="scientific">Pseudooceanicola albus</name>
    <dbReference type="NCBI Taxonomy" id="2692189"/>
    <lineage>
        <taxon>Bacteria</taxon>
        <taxon>Pseudomonadati</taxon>
        <taxon>Pseudomonadota</taxon>
        <taxon>Alphaproteobacteria</taxon>
        <taxon>Rhodobacterales</taxon>
        <taxon>Paracoccaceae</taxon>
        <taxon>Pseudooceanicola</taxon>
    </lineage>
</organism>
<evidence type="ECO:0008006" key="3">
    <source>
        <dbReference type="Google" id="ProtNLM"/>
    </source>
</evidence>
<protein>
    <recommendedName>
        <fullName evidence="3">Intracellular sulfur oxidation protein, DsrE/DsrF family</fullName>
    </recommendedName>
</protein>
<proteinExistence type="predicted"/>
<name>A0A6L7G257_9RHOB</name>
<evidence type="ECO:0000313" key="2">
    <source>
        <dbReference type="Proteomes" id="UP000477911"/>
    </source>
</evidence>
<sequence length="104" mass="10650">MSPSTVPLKVLLHVPEETALPRARANARNLLAAAPGTEVEIVVNAGAVAAALAQPDPGTDALLRLCANSLRGAGLSAPADLVVVPAAVLHLAQRQSEGWSYIRA</sequence>
<gene>
    <name evidence="1" type="ORF">GR170_09045</name>
</gene>
<comment type="caution">
    <text evidence="1">The sequence shown here is derived from an EMBL/GenBank/DDBJ whole genome shotgun (WGS) entry which is preliminary data.</text>
</comment>
<reference evidence="1 2" key="1">
    <citation type="submission" date="2019-12" db="EMBL/GenBank/DDBJ databases">
        <authorList>
            <person name="Li M."/>
        </authorList>
    </citation>
    <scope>NUCLEOTIDE SEQUENCE [LARGE SCALE GENOMIC DNA]</scope>
    <source>
        <strain evidence="1 2">GBMRC 2024</strain>
    </source>
</reference>
<dbReference type="SUPFAM" id="SSF75169">
    <property type="entry name" value="DsrEFH-like"/>
    <property type="match status" value="1"/>
</dbReference>
<accession>A0A6L7G257</accession>
<dbReference type="RefSeq" id="WP_160893870.1">
    <property type="nucleotide sequence ID" value="NZ_WUMU01000007.1"/>
</dbReference>
<keyword evidence="2" id="KW-1185">Reference proteome</keyword>
<dbReference type="InterPro" id="IPR027396">
    <property type="entry name" value="DsrEFH-like"/>
</dbReference>
<evidence type="ECO:0000313" key="1">
    <source>
        <dbReference type="EMBL" id="MXN17979.1"/>
    </source>
</evidence>